<dbReference type="GO" id="GO:0035770">
    <property type="term" value="C:ribonucleoprotein granule"/>
    <property type="evidence" value="ECO:0007669"/>
    <property type="project" value="TreeGrafter"/>
</dbReference>
<dbReference type="GO" id="GO:0009507">
    <property type="term" value="C:chloroplast"/>
    <property type="evidence" value="ECO:0007669"/>
    <property type="project" value="GOC"/>
</dbReference>
<dbReference type="GO" id="GO:0000963">
    <property type="term" value="P:mitochondrial RNA processing"/>
    <property type="evidence" value="ECO:0007669"/>
    <property type="project" value="TreeGrafter"/>
</dbReference>
<evidence type="ECO:0008006" key="3">
    <source>
        <dbReference type="Google" id="ProtNLM"/>
    </source>
</evidence>
<dbReference type="GO" id="GO:0003723">
    <property type="term" value="F:RNA binding"/>
    <property type="evidence" value="ECO:0007669"/>
    <property type="project" value="TreeGrafter"/>
</dbReference>
<dbReference type="GO" id="GO:0044528">
    <property type="term" value="P:regulation of mitochondrial mRNA stability"/>
    <property type="evidence" value="ECO:0007669"/>
    <property type="project" value="TreeGrafter"/>
</dbReference>
<dbReference type="PANTHER" id="PTHR21228">
    <property type="entry name" value="FAST LEU-RICH DOMAIN-CONTAINING"/>
    <property type="match status" value="1"/>
</dbReference>
<feature type="non-terminal residue" evidence="1">
    <location>
        <position position="1"/>
    </location>
</feature>
<organism evidence="1 2">
    <name type="scientific">Symbiodinium necroappetens</name>
    <dbReference type="NCBI Taxonomy" id="1628268"/>
    <lineage>
        <taxon>Eukaryota</taxon>
        <taxon>Sar</taxon>
        <taxon>Alveolata</taxon>
        <taxon>Dinophyceae</taxon>
        <taxon>Suessiales</taxon>
        <taxon>Symbiodiniaceae</taxon>
        <taxon>Symbiodinium</taxon>
    </lineage>
</organism>
<dbReference type="GO" id="GO:1901259">
    <property type="term" value="P:chloroplast rRNA processing"/>
    <property type="evidence" value="ECO:0007669"/>
    <property type="project" value="TreeGrafter"/>
</dbReference>
<dbReference type="EMBL" id="CAJNJA010086864">
    <property type="protein sequence ID" value="CAE7938686.1"/>
    <property type="molecule type" value="Genomic_DNA"/>
</dbReference>
<dbReference type="InterPro" id="IPR050870">
    <property type="entry name" value="FAST_kinase"/>
</dbReference>
<name>A0A813C3A5_9DINO</name>
<evidence type="ECO:0000313" key="1">
    <source>
        <dbReference type="EMBL" id="CAE7938686.1"/>
    </source>
</evidence>
<dbReference type="AlphaFoldDB" id="A0A813C3A5"/>
<dbReference type="PANTHER" id="PTHR21228:SF40">
    <property type="entry name" value="LD45607P"/>
    <property type="match status" value="1"/>
</dbReference>
<dbReference type="OrthoDB" id="418073at2759"/>
<sequence length="351" mass="38389">VDRPSFNALHLSAAFTRLAFFTKRRKLNAADVRSPLWTRLSARLHLLLKHGKIPPRAAANILWSIVPVSQAFGKQLPWTTPSLIRYVKDKAGSMNAFDLANSLWAVARLQEVEPQVLTAALANILWSVANLHEKAPEALAVVSVVAARIPRRVSEFNPQDLSNCLWAAASLQEASPGVLAAVPAMAQCVPGKVENMLPQHLSNCMWAAANLQESTPDVLTFVPWVADRIRTEVHSMIPQALSNCLWAAAYLQHAAPAVLRAVPAIASAIPGKADGMSLQELSNCFWASGNLQEAAPVALAAIPALSERLPRKLLDSMASKQRSGGLHANEKLHRRATRLPWQFAHRARWRT</sequence>
<reference evidence="1" key="1">
    <citation type="submission" date="2021-02" db="EMBL/GenBank/DDBJ databases">
        <authorList>
            <person name="Dougan E. K."/>
            <person name="Rhodes N."/>
            <person name="Thang M."/>
            <person name="Chan C."/>
        </authorList>
    </citation>
    <scope>NUCLEOTIDE SEQUENCE</scope>
</reference>
<keyword evidence="2" id="KW-1185">Reference proteome</keyword>
<dbReference type="Proteomes" id="UP000601435">
    <property type="component" value="Unassembled WGS sequence"/>
</dbReference>
<protein>
    <recommendedName>
        <fullName evidence="3">RAP domain-containing protein</fullName>
    </recommendedName>
</protein>
<evidence type="ECO:0000313" key="2">
    <source>
        <dbReference type="Proteomes" id="UP000601435"/>
    </source>
</evidence>
<comment type="caution">
    <text evidence="1">The sequence shown here is derived from an EMBL/GenBank/DDBJ whole genome shotgun (WGS) entry which is preliminary data.</text>
</comment>
<proteinExistence type="predicted"/>
<gene>
    <name evidence="1" type="ORF">SNEC2469_LOCUS33254</name>
</gene>
<accession>A0A813C3A5</accession>
<dbReference type="GO" id="GO:0005759">
    <property type="term" value="C:mitochondrial matrix"/>
    <property type="evidence" value="ECO:0007669"/>
    <property type="project" value="TreeGrafter"/>
</dbReference>